<comment type="caution">
    <text evidence="5">The sequence shown here is derived from an EMBL/GenBank/DDBJ whole genome shotgun (WGS) entry which is preliminary data.</text>
</comment>
<dbReference type="PIRSF" id="PIRSF001365">
    <property type="entry name" value="DHDPS"/>
    <property type="match status" value="1"/>
</dbReference>
<evidence type="ECO:0000256" key="4">
    <source>
        <dbReference type="SAM" id="MobiDB-lite"/>
    </source>
</evidence>
<protein>
    <submittedName>
        <fullName evidence="5">Putative 4-hydroxy-2-oxoglutarate aldolase, mitochondrial</fullName>
    </submittedName>
</protein>
<feature type="compositionally biased region" description="Basic and acidic residues" evidence="4">
    <location>
        <begin position="283"/>
        <end position="303"/>
    </location>
</feature>
<accession>A0A4U0UDA8</accession>
<dbReference type="GO" id="GO:0008840">
    <property type="term" value="F:4-hydroxy-tetrahydrodipicolinate synthase activity"/>
    <property type="evidence" value="ECO:0007669"/>
    <property type="project" value="TreeGrafter"/>
</dbReference>
<evidence type="ECO:0000256" key="1">
    <source>
        <dbReference type="PIRNR" id="PIRNR001365"/>
    </source>
</evidence>
<dbReference type="SUPFAM" id="SSF51569">
    <property type="entry name" value="Aldolase"/>
    <property type="match status" value="1"/>
</dbReference>
<gene>
    <name evidence="5" type="ORF">B0A50_01594</name>
</gene>
<dbReference type="Gene3D" id="3.20.20.70">
    <property type="entry name" value="Aldolase class I"/>
    <property type="match status" value="1"/>
</dbReference>
<dbReference type="InterPro" id="IPR013785">
    <property type="entry name" value="Aldolase_TIM"/>
</dbReference>
<keyword evidence="6" id="KW-1185">Reference proteome</keyword>
<feature type="binding site" evidence="3">
    <location>
        <position position="219"/>
    </location>
    <ligand>
        <name>pyruvate</name>
        <dbReference type="ChEBI" id="CHEBI:15361"/>
    </ligand>
</feature>
<dbReference type="PANTHER" id="PTHR12128">
    <property type="entry name" value="DIHYDRODIPICOLINATE SYNTHASE"/>
    <property type="match status" value="1"/>
</dbReference>
<proteinExistence type="inferred from homology"/>
<name>A0A4U0UDA8_9PEZI</name>
<dbReference type="InterPro" id="IPR002220">
    <property type="entry name" value="DapA-like"/>
</dbReference>
<dbReference type="Proteomes" id="UP000308549">
    <property type="component" value="Unassembled WGS sequence"/>
</dbReference>
<dbReference type="OrthoDB" id="191315at2759"/>
<comment type="similarity">
    <text evidence="1">Belongs to the DapA family.</text>
</comment>
<reference evidence="5 6" key="1">
    <citation type="submission" date="2017-03" db="EMBL/GenBank/DDBJ databases">
        <title>Genomes of endolithic fungi from Antarctica.</title>
        <authorList>
            <person name="Coleine C."/>
            <person name="Masonjones S."/>
            <person name="Stajich J.E."/>
        </authorList>
    </citation>
    <scope>NUCLEOTIDE SEQUENCE [LARGE SCALE GENOMIC DNA]</scope>
    <source>
        <strain evidence="5 6">CCFEE 6315</strain>
    </source>
</reference>
<dbReference type="Pfam" id="PF00701">
    <property type="entry name" value="DHDPS"/>
    <property type="match status" value="1"/>
</dbReference>
<dbReference type="SMART" id="SM01130">
    <property type="entry name" value="DHDPS"/>
    <property type="match status" value="1"/>
</dbReference>
<dbReference type="EMBL" id="NAJL01000005">
    <property type="protein sequence ID" value="TKA32486.1"/>
    <property type="molecule type" value="Genomic_DNA"/>
</dbReference>
<evidence type="ECO:0000256" key="3">
    <source>
        <dbReference type="PIRSR" id="PIRSR001365-2"/>
    </source>
</evidence>
<evidence type="ECO:0000313" key="5">
    <source>
        <dbReference type="EMBL" id="TKA32486.1"/>
    </source>
</evidence>
<evidence type="ECO:0000313" key="6">
    <source>
        <dbReference type="Proteomes" id="UP000308549"/>
    </source>
</evidence>
<feature type="region of interest" description="Disordered" evidence="4">
    <location>
        <begin position="277"/>
        <end position="303"/>
    </location>
</feature>
<feature type="active site" description="Schiff-base intermediate with substrate" evidence="2">
    <location>
        <position position="176"/>
    </location>
</feature>
<dbReference type="PRINTS" id="PR00146">
    <property type="entry name" value="DHPICSNTHASE"/>
</dbReference>
<sequence>MSRQDASKPRVPPAGVFCPAVTFFDPQTDELDLVSQTKYYKYLSQHLTGLVILGSNAETFLLTREERFTLIKAARGAVGPDYPLLAGVGGHSTKQVLEYVRDAANAKADYALVLPCAYFGKATTPKVIMNFYDELAEKSPLPIVIYNFPGVCNGVDLDSDFIAALAKKHKNIVGVKLTCGSVAKITRLAATFEQKDFAVYGGQSDFLLGGLASGSAGCVAAFANAFPKTIKHIYDLYKAGKHDEALKLHQTAALAESLSKAGIANTKYAAALTSAKSAGVEGAEEKLRPRRPYESPSETDRQMIQEKMKEMVKIEDSL</sequence>
<feature type="active site" description="Proton donor/acceptor" evidence="2">
    <location>
        <position position="146"/>
    </location>
</feature>
<dbReference type="AlphaFoldDB" id="A0A4U0UDA8"/>
<dbReference type="PANTHER" id="PTHR12128:SF47">
    <property type="entry name" value="DIHYDRODIPICOLINATE SYNTHASE-RELATED"/>
    <property type="match status" value="1"/>
</dbReference>
<evidence type="ECO:0000256" key="2">
    <source>
        <dbReference type="PIRSR" id="PIRSR001365-1"/>
    </source>
</evidence>
<dbReference type="CDD" id="cd00408">
    <property type="entry name" value="DHDPS-like"/>
    <property type="match status" value="1"/>
</dbReference>
<organism evidence="5 6">
    <name type="scientific">Salinomyces thailandicus</name>
    <dbReference type="NCBI Taxonomy" id="706561"/>
    <lineage>
        <taxon>Eukaryota</taxon>
        <taxon>Fungi</taxon>
        <taxon>Dikarya</taxon>
        <taxon>Ascomycota</taxon>
        <taxon>Pezizomycotina</taxon>
        <taxon>Dothideomycetes</taxon>
        <taxon>Dothideomycetidae</taxon>
        <taxon>Mycosphaerellales</taxon>
        <taxon>Teratosphaeriaceae</taxon>
        <taxon>Salinomyces</taxon>
    </lineage>
</organism>
<keyword evidence="1" id="KW-0456">Lyase</keyword>